<accession>A0ABR4KKG2</accession>
<evidence type="ECO:0000256" key="1">
    <source>
        <dbReference type="SAM" id="MobiDB-lite"/>
    </source>
</evidence>
<organism evidence="2 3">
    <name type="scientific">Aspergillus pseudoustus</name>
    <dbReference type="NCBI Taxonomy" id="1810923"/>
    <lineage>
        <taxon>Eukaryota</taxon>
        <taxon>Fungi</taxon>
        <taxon>Dikarya</taxon>
        <taxon>Ascomycota</taxon>
        <taxon>Pezizomycotina</taxon>
        <taxon>Eurotiomycetes</taxon>
        <taxon>Eurotiomycetidae</taxon>
        <taxon>Eurotiales</taxon>
        <taxon>Aspergillaceae</taxon>
        <taxon>Aspergillus</taxon>
        <taxon>Aspergillus subgen. Nidulantes</taxon>
    </lineage>
</organism>
<feature type="compositionally biased region" description="Basic residues" evidence="1">
    <location>
        <begin position="72"/>
        <end position="83"/>
    </location>
</feature>
<name>A0ABR4KKG2_9EURO</name>
<feature type="compositionally biased region" description="Basic and acidic residues" evidence="1">
    <location>
        <begin position="31"/>
        <end position="43"/>
    </location>
</feature>
<reference evidence="2 3" key="1">
    <citation type="submission" date="2024-07" db="EMBL/GenBank/DDBJ databases">
        <title>Section-level genome sequencing and comparative genomics of Aspergillus sections Usti and Cavernicolus.</title>
        <authorList>
            <consortium name="Lawrence Berkeley National Laboratory"/>
            <person name="Nybo J.L."/>
            <person name="Vesth T.C."/>
            <person name="Theobald S."/>
            <person name="Frisvad J.C."/>
            <person name="Larsen T.O."/>
            <person name="Kjaerboelling I."/>
            <person name="Rothschild-Mancinelli K."/>
            <person name="Lyhne E.K."/>
            <person name="Kogle M.E."/>
            <person name="Barry K."/>
            <person name="Clum A."/>
            <person name="Na H."/>
            <person name="Ledsgaard L."/>
            <person name="Lin J."/>
            <person name="Lipzen A."/>
            <person name="Kuo A."/>
            <person name="Riley R."/>
            <person name="Mondo S."/>
            <person name="Labutti K."/>
            <person name="Haridas S."/>
            <person name="Pangalinan J."/>
            <person name="Salamov A.A."/>
            <person name="Simmons B.A."/>
            <person name="Magnuson J.K."/>
            <person name="Chen J."/>
            <person name="Drula E."/>
            <person name="Henrissat B."/>
            <person name="Wiebenga A."/>
            <person name="Lubbers R.J."/>
            <person name="Gomes A.C."/>
            <person name="Makela M.R."/>
            <person name="Stajich J."/>
            <person name="Grigoriev I.V."/>
            <person name="Mortensen U.H."/>
            <person name="De Vries R.P."/>
            <person name="Baker S.E."/>
            <person name="Andersen M.R."/>
        </authorList>
    </citation>
    <scope>NUCLEOTIDE SEQUENCE [LARGE SCALE GENOMIC DNA]</scope>
    <source>
        <strain evidence="2 3">CBS 123904</strain>
    </source>
</reference>
<gene>
    <name evidence="2" type="ORF">BJY01DRAFT_244495</name>
</gene>
<sequence length="135" mass="14063">MSSTKNDNSNIEDIPQSDSRFCFECLRNIDTDGKRYGFGDLKCKNSGSPIKAKAASTTTPDGTPTKGSAAKSAKKPAVRKGAKKSTAEPIPATKGAAKGQGKGKDSSSEETGEDDGNVTIERSLGVNRPSSVSIH</sequence>
<keyword evidence="3" id="KW-1185">Reference proteome</keyword>
<evidence type="ECO:0000313" key="3">
    <source>
        <dbReference type="Proteomes" id="UP001610446"/>
    </source>
</evidence>
<evidence type="ECO:0000313" key="2">
    <source>
        <dbReference type="EMBL" id="KAL2852497.1"/>
    </source>
</evidence>
<protein>
    <submittedName>
        <fullName evidence="2">Uncharacterized protein</fullName>
    </submittedName>
</protein>
<feature type="region of interest" description="Disordered" evidence="1">
    <location>
        <begin position="31"/>
        <end position="135"/>
    </location>
</feature>
<dbReference type="EMBL" id="JBFXLU010000024">
    <property type="protein sequence ID" value="KAL2852497.1"/>
    <property type="molecule type" value="Genomic_DNA"/>
</dbReference>
<comment type="caution">
    <text evidence="2">The sequence shown here is derived from an EMBL/GenBank/DDBJ whole genome shotgun (WGS) entry which is preliminary data.</text>
</comment>
<proteinExistence type="predicted"/>
<dbReference type="Proteomes" id="UP001610446">
    <property type="component" value="Unassembled WGS sequence"/>
</dbReference>